<feature type="compositionally biased region" description="Low complexity" evidence="1">
    <location>
        <begin position="111"/>
        <end position="125"/>
    </location>
</feature>
<dbReference type="GO" id="GO:0005886">
    <property type="term" value="C:plasma membrane"/>
    <property type="evidence" value="ECO:0007669"/>
    <property type="project" value="InterPro"/>
</dbReference>
<dbReference type="GO" id="GO:0050868">
    <property type="term" value="P:negative regulation of T cell activation"/>
    <property type="evidence" value="ECO:0007669"/>
    <property type="project" value="InterPro"/>
</dbReference>
<keyword evidence="2" id="KW-0812">Transmembrane</keyword>
<gene>
    <name evidence="3" type="ORF">SKAU_G00399140</name>
</gene>
<dbReference type="Proteomes" id="UP001152622">
    <property type="component" value="Chromosome 21"/>
</dbReference>
<feature type="compositionally biased region" description="Polar residues" evidence="1">
    <location>
        <begin position="259"/>
        <end position="269"/>
    </location>
</feature>
<feature type="compositionally biased region" description="Basic and acidic residues" evidence="1">
    <location>
        <begin position="203"/>
        <end position="219"/>
    </location>
</feature>
<evidence type="ECO:0000313" key="3">
    <source>
        <dbReference type="EMBL" id="KAJ8334275.1"/>
    </source>
</evidence>
<sequence length="377" mass="39474">MAPLLSAAWGPGATGVTGALGSGQLVLVGTLTALTVFLLVSLLLMLCASCQGQKKKSVPTGDHENLMNGVSERETFSQSVESPATDMVASSSQNGPLTCGTVLSEDTLDTSPQLSEEMLSSQSELRSSKCPQDRELPSIPPNSALEEEAAAAEEADPQSSAGEGTYEVVKETASRDVSVEDSLPATPDRAPLQASVEYASVDLNKKSRYSADLEGRRAADLSPAPEPEEEQPPPIPDKVLDENDNQQTLLLPAAGLQNGEINSPLSPMSGQEDDQLSENELSGMYSSVAKPAATEKEHDYSSIGEINGLLADQQPDADAPPQPEEGAGELLDPAYETIGILKSGGEGSGLGPEAPAEREADYANVGEVELTREISRL</sequence>
<dbReference type="OrthoDB" id="9874312at2759"/>
<evidence type="ECO:0000256" key="2">
    <source>
        <dbReference type="SAM" id="Phobius"/>
    </source>
</evidence>
<keyword evidence="4" id="KW-1185">Reference proteome</keyword>
<feature type="compositionally biased region" description="Polar residues" evidence="1">
    <location>
        <begin position="76"/>
        <end position="96"/>
    </location>
</feature>
<keyword evidence="2" id="KW-0472">Membrane</keyword>
<keyword evidence="2" id="KW-1133">Transmembrane helix</keyword>
<evidence type="ECO:0000313" key="4">
    <source>
        <dbReference type="Proteomes" id="UP001152622"/>
    </source>
</evidence>
<dbReference type="PANTHER" id="PTHR16322:SF0">
    <property type="entry name" value="PHOSPHOPROTEIN ASSOCIATED WITH GLYCOSPHINGOLIPID-ENRICHED MICRODOMAINS 1"/>
    <property type="match status" value="1"/>
</dbReference>
<accession>A0A9Q1IBE0</accession>
<feature type="region of interest" description="Disordered" evidence="1">
    <location>
        <begin position="72"/>
        <end position="377"/>
    </location>
</feature>
<protein>
    <recommendedName>
        <fullName evidence="5">Phosphoprotein membrane anchor with glycosphingolipid microdomains 1</fullName>
    </recommendedName>
</protein>
<comment type="caution">
    <text evidence="3">The sequence shown here is derived from an EMBL/GenBank/DDBJ whole genome shotgun (WGS) entry which is preliminary data.</text>
</comment>
<feature type="compositionally biased region" description="Basic and acidic residues" evidence="1">
    <location>
        <begin position="168"/>
        <end position="178"/>
    </location>
</feature>
<dbReference type="GO" id="GO:0045121">
    <property type="term" value="C:membrane raft"/>
    <property type="evidence" value="ECO:0007669"/>
    <property type="project" value="InterPro"/>
</dbReference>
<feature type="compositionally biased region" description="Low complexity" evidence="1">
    <location>
        <begin position="308"/>
        <end position="317"/>
    </location>
</feature>
<feature type="compositionally biased region" description="Acidic residues" evidence="1">
    <location>
        <begin position="145"/>
        <end position="156"/>
    </location>
</feature>
<reference evidence="3" key="1">
    <citation type="journal article" date="2023" name="Science">
        <title>Genome structures resolve the early diversification of teleost fishes.</title>
        <authorList>
            <person name="Parey E."/>
            <person name="Louis A."/>
            <person name="Montfort J."/>
            <person name="Bouchez O."/>
            <person name="Roques C."/>
            <person name="Iampietro C."/>
            <person name="Lluch J."/>
            <person name="Castinel A."/>
            <person name="Donnadieu C."/>
            <person name="Desvignes T."/>
            <person name="Floi Bucao C."/>
            <person name="Jouanno E."/>
            <person name="Wen M."/>
            <person name="Mejri S."/>
            <person name="Dirks R."/>
            <person name="Jansen H."/>
            <person name="Henkel C."/>
            <person name="Chen W.J."/>
            <person name="Zahm M."/>
            <person name="Cabau C."/>
            <person name="Klopp C."/>
            <person name="Thompson A.W."/>
            <person name="Robinson-Rechavi M."/>
            <person name="Braasch I."/>
            <person name="Lecointre G."/>
            <person name="Bobe J."/>
            <person name="Postlethwait J.H."/>
            <person name="Berthelot C."/>
            <person name="Roest Crollius H."/>
            <person name="Guiguen Y."/>
        </authorList>
    </citation>
    <scope>NUCLEOTIDE SEQUENCE</scope>
    <source>
        <strain evidence="3">WJC10195</strain>
    </source>
</reference>
<dbReference type="EMBL" id="JAINUF010000021">
    <property type="protein sequence ID" value="KAJ8334275.1"/>
    <property type="molecule type" value="Genomic_DNA"/>
</dbReference>
<proteinExistence type="predicted"/>
<name>A0A9Q1IBE0_SYNKA</name>
<dbReference type="PANTHER" id="PTHR16322">
    <property type="entry name" value="PHOSPHOPROTEIN ASSOCIATED WITH GLYCOSPHINGOLIPID-ENRICHED MICRODOMAINS 1"/>
    <property type="match status" value="1"/>
</dbReference>
<dbReference type="GO" id="GO:0035556">
    <property type="term" value="P:intracellular signal transduction"/>
    <property type="evidence" value="ECO:0007669"/>
    <property type="project" value="InterPro"/>
</dbReference>
<dbReference type="Pfam" id="PF15347">
    <property type="entry name" value="PAG"/>
    <property type="match status" value="2"/>
</dbReference>
<evidence type="ECO:0008006" key="5">
    <source>
        <dbReference type="Google" id="ProtNLM"/>
    </source>
</evidence>
<evidence type="ECO:0000256" key="1">
    <source>
        <dbReference type="SAM" id="MobiDB-lite"/>
    </source>
</evidence>
<dbReference type="AlphaFoldDB" id="A0A9Q1IBE0"/>
<organism evidence="3 4">
    <name type="scientific">Synaphobranchus kaupii</name>
    <name type="common">Kaup's arrowtooth eel</name>
    <dbReference type="NCBI Taxonomy" id="118154"/>
    <lineage>
        <taxon>Eukaryota</taxon>
        <taxon>Metazoa</taxon>
        <taxon>Chordata</taxon>
        <taxon>Craniata</taxon>
        <taxon>Vertebrata</taxon>
        <taxon>Euteleostomi</taxon>
        <taxon>Actinopterygii</taxon>
        <taxon>Neopterygii</taxon>
        <taxon>Teleostei</taxon>
        <taxon>Anguilliformes</taxon>
        <taxon>Synaphobranchidae</taxon>
        <taxon>Synaphobranchus</taxon>
    </lineage>
</organism>
<feature type="transmembrane region" description="Helical" evidence="2">
    <location>
        <begin position="25"/>
        <end position="47"/>
    </location>
</feature>
<dbReference type="InterPro" id="IPR032748">
    <property type="entry name" value="PAG"/>
</dbReference>